<keyword evidence="4" id="KW-1003">Cell membrane</keyword>
<evidence type="ECO:0000256" key="2">
    <source>
        <dbReference type="ARBA" id="ARBA00007783"/>
    </source>
</evidence>
<dbReference type="Gene3D" id="3.40.1710.10">
    <property type="entry name" value="abc type-2 transporter like domain"/>
    <property type="match status" value="2"/>
</dbReference>
<dbReference type="AlphaFoldDB" id="A0A0F9VEC6"/>
<keyword evidence="3" id="KW-0813">Transport</keyword>
<dbReference type="InterPro" id="IPR047817">
    <property type="entry name" value="ABC2_TM_bact-type"/>
</dbReference>
<name>A0A0F9VEC6_9ZZZZ</name>
<organism evidence="10">
    <name type="scientific">marine sediment metagenome</name>
    <dbReference type="NCBI Taxonomy" id="412755"/>
    <lineage>
        <taxon>unclassified sequences</taxon>
        <taxon>metagenomes</taxon>
        <taxon>ecological metagenomes</taxon>
    </lineage>
</organism>
<dbReference type="PANTHER" id="PTHR30294:SF38">
    <property type="entry name" value="TRANSPORT PERMEASE PROTEIN"/>
    <property type="match status" value="1"/>
</dbReference>
<dbReference type="EMBL" id="LAZR01000566">
    <property type="protein sequence ID" value="KKN64153.1"/>
    <property type="molecule type" value="Genomic_DNA"/>
</dbReference>
<comment type="similarity">
    <text evidence="2">Belongs to the ABC-2 integral membrane protein family.</text>
</comment>
<feature type="transmembrane region" description="Helical" evidence="8">
    <location>
        <begin position="23"/>
        <end position="42"/>
    </location>
</feature>
<evidence type="ECO:0000256" key="4">
    <source>
        <dbReference type="ARBA" id="ARBA00022475"/>
    </source>
</evidence>
<evidence type="ECO:0000256" key="3">
    <source>
        <dbReference type="ARBA" id="ARBA00022448"/>
    </source>
</evidence>
<protein>
    <recommendedName>
        <fullName evidence="9">ABC transmembrane type-2 domain-containing protein</fullName>
    </recommendedName>
</protein>
<evidence type="ECO:0000256" key="6">
    <source>
        <dbReference type="ARBA" id="ARBA00022989"/>
    </source>
</evidence>
<feature type="domain" description="ABC transmembrane type-2" evidence="9">
    <location>
        <begin position="269"/>
        <end position="502"/>
    </location>
</feature>
<feature type="transmembrane region" description="Helical" evidence="8">
    <location>
        <begin position="420"/>
        <end position="441"/>
    </location>
</feature>
<evidence type="ECO:0000259" key="9">
    <source>
        <dbReference type="PROSITE" id="PS51012"/>
    </source>
</evidence>
<comment type="subcellular location">
    <subcellularLocation>
        <location evidence="1">Cell membrane</location>
        <topology evidence="1">Multi-pass membrane protein</topology>
    </subcellularLocation>
</comment>
<accession>A0A0F9VEC6</accession>
<feature type="transmembrane region" description="Helical" evidence="8">
    <location>
        <begin position="390"/>
        <end position="413"/>
    </location>
</feature>
<dbReference type="PANTHER" id="PTHR30294">
    <property type="entry name" value="MEMBRANE COMPONENT OF ABC TRANSPORTER YHHJ-RELATED"/>
    <property type="match status" value="1"/>
</dbReference>
<dbReference type="GO" id="GO:0140359">
    <property type="term" value="F:ABC-type transporter activity"/>
    <property type="evidence" value="ECO:0007669"/>
    <property type="project" value="InterPro"/>
</dbReference>
<proteinExistence type="inferred from homology"/>
<dbReference type="Pfam" id="PF12698">
    <property type="entry name" value="ABC2_membrane_3"/>
    <property type="match status" value="2"/>
</dbReference>
<evidence type="ECO:0000313" key="10">
    <source>
        <dbReference type="EMBL" id="KKN64153.1"/>
    </source>
</evidence>
<evidence type="ECO:0000256" key="8">
    <source>
        <dbReference type="SAM" id="Phobius"/>
    </source>
</evidence>
<dbReference type="GO" id="GO:0005886">
    <property type="term" value="C:plasma membrane"/>
    <property type="evidence" value="ECO:0007669"/>
    <property type="project" value="UniProtKB-SubCell"/>
</dbReference>
<gene>
    <name evidence="10" type="ORF">LCGC14_0494470</name>
</gene>
<keyword evidence="7 8" id="KW-0472">Membrane</keyword>
<keyword evidence="5 8" id="KW-0812">Transmembrane</keyword>
<evidence type="ECO:0000256" key="1">
    <source>
        <dbReference type="ARBA" id="ARBA00004651"/>
    </source>
</evidence>
<feature type="transmembrane region" description="Helical" evidence="8">
    <location>
        <begin position="351"/>
        <end position="378"/>
    </location>
</feature>
<comment type="caution">
    <text evidence="10">The sequence shown here is derived from an EMBL/GenBank/DDBJ whole genome shotgun (WGS) entry which is preliminary data.</text>
</comment>
<dbReference type="InterPro" id="IPR013525">
    <property type="entry name" value="ABC2_TM"/>
</dbReference>
<dbReference type="InterPro" id="IPR051449">
    <property type="entry name" value="ABC-2_transporter_component"/>
</dbReference>
<reference evidence="10" key="1">
    <citation type="journal article" date="2015" name="Nature">
        <title>Complex archaea that bridge the gap between prokaryotes and eukaryotes.</title>
        <authorList>
            <person name="Spang A."/>
            <person name="Saw J.H."/>
            <person name="Jorgensen S.L."/>
            <person name="Zaremba-Niedzwiedzka K."/>
            <person name="Martijn J."/>
            <person name="Lind A.E."/>
            <person name="van Eijk R."/>
            <person name="Schleper C."/>
            <person name="Guy L."/>
            <person name="Ettema T.J."/>
        </authorList>
    </citation>
    <scope>NUCLEOTIDE SEQUENCE</scope>
</reference>
<evidence type="ECO:0000256" key="7">
    <source>
        <dbReference type="ARBA" id="ARBA00023136"/>
    </source>
</evidence>
<evidence type="ECO:0000256" key="5">
    <source>
        <dbReference type="ARBA" id="ARBA00022692"/>
    </source>
</evidence>
<feature type="transmembrane region" description="Helical" evidence="8">
    <location>
        <begin position="477"/>
        <end position="499"/>
    </location>
</feature>
<dbReference type="PROSITE" id="PS51012">
    <property type="entry name" value="ABC_TM2"/>
    <property type="match status" value="1"/>
</dbReference>
<sequence>MKLFNVWTITKKNLQQLKRDKRLIVLSIIAPIIVTALFGSVFGGEFTDLRVIVINEDENFSNVFGDEISSLMEEDPKIRFNLTSDPSVARANVEKRYSQAAIIYPDTFTEDLLFGEETEVELFVSYENPIIANYIVSLFQANSTQVMENYFGESLFSITIIPIYQGFPGPGSLPNSINISLCNLDNGMTKSPLSQDIYELVDEGETMDVEEGDDLGEAEKIVQRGEARAIIIFSENFTYNALINKEINIEIKMDGAEPQACMSIIADISSSLADVFEEKFDISIFNIDDYYYNNRDGTDEPVKLITYYTPAIICFTVFYFSFLLTMMSFLRERNQGTMERISTSPLKNSDIILGYILSFSILSILEATSVILTTILIFNAQIEYTLFSLIQAFLIVYIVVVGALGLGIFLSVLVKTEFQIMQFIPLIIIPFMLLSGMWAPIEALPNWLRPMSSFVPLTYANNAMRDTLLRNETILDILIPFSVSTLFAGLMIALGILSLKRKLK</sequence>
<feature type="transmembrane region" description="Helical" evidence="8">
    <location>
        <begin position="307"/>
        <end position="330"/>
    </location>
</feature>
<keyword evidence="6 8" id="KW-1133">Transmembrane helix</keyword>